<dbReference type="Gene3D" id="3.30.70.3290">
    <property type="match status" value="1"/>
</dbReference>
<evidence type="ECO:0000313" key="10">
    <source>
        <dbReference type="EMBL" id="KJA20168.1"/>
    </source>
</evidence>
<dbReference type="STRING" id="945553.A0A0D2MA14"/>
<feature type="domain" description="Carrier" evidence="7">
    <location>
        <begin position="1746"/>
        <end position="1820"/>
    </location>
</feature>
<dbReference type="Pfam" id="PF22621">
    <property type="entry name" value="CurL-like_PKS_C"/>
    <property type="match status" value="1"/>
</dbReference>
<dbReference type="CDD" id="cd00833">
    <property type="entry name" value="PKS"/>
    <property type="match status" value="1"/>
</dbReference>
<dbReference type="InterPro" id="IPR030918">
    <property type="entry name" value="PT_fungal_PKS"/>
</dbReference>
<dbReference type="OMA" id="GQCRPWD"/>
<dbReference type="PANTHER" id="PTHR43775:SF21">
    <property type="entry name" value="NON-REDUCING POLYKETIDE SYNTHASE AUSA-RELATED"/>
    <property type="match status" value="1"/>
</dbReference>
<dbReference type="InterPro" id="IPR042104">
    <property type="entry name" value="PKS_dehydratase_sf"/>
</dbReference>
<dbReference type="Gene3D" id="3.10.129.110">
    <property type="entry name" value="Polyketide synthase dehydratase"/>
    <property type="match status" value="1"/>
</dbReference>
<proteinExistence type="predicted"/>
<dbReference type="PROSITE" id="PS00606">
    <property type="entry name" value="KS3_1"/>
    <property type="match status" value="1"/>
</dbReference>
<protein>
    <submittedName>
        <fullName evidence="10">Polyketide synthase</fullName>
    </submittedName>
</protein>
<feature type="active site" description="Proton acceptor; for dehydratase activity" evidence="6">
    <location>
        <position position="1326"/>
    </location>
</feature>
<dbReference type="Proteomes" id="UP000054270">
    <property type="component" value="Unassembled WGS sequence"/>
</dbReference>
<evidence type="ECO:0000313" key="11">
    <source>
        <dbReference type="Proteomes" id="UP000054270"/>
    </source>
</evidence>
<dbReference type="SMART" id="SM00825">
    <property type="entry name" value="PKS_KS"/>
    <property type="match status" value="1"/>
</dbReference>
<dbReference type="SUPFAM" id="SSF52151">
    <property type="entry name" value="FabD/lysophospholipase-like"/>
    <property type="match status" value="1"/>
</dbReference>
<accession>A0A0D2MA14</accession>
<feature type="domain" description="PKS/mFAS DH" evidence="9">
    <location>
        <begin position="1292"/>
        <end position="1604"/>
    </location>
</feature>
<dbReference type="InterPro" id="IPR009081">
    <property type="entry name" value="PP-bd_ACP"/>
</dbReference>
<dbReference type="NCBIfam" id="TIGR04532">
    <property type="entry name" value="PT_fungal_PKS"/>
    <property type="match status" value="1"/>
</dbReference>
<evidence type="ECO:0000259" key="8">
    <source>
        <dbReference type="PROSITE" id="PS52004"/>
    </source>
</evidence>
<dbReference type="OrthoDB" id="329835at2759"/>
<evidence type="ECO:0000259" key="7">
    <source>
        <dbReference type="PROSITE" id="PS50075"/>
    </source>
</evidence>
<feature type="domain" description="Ketosynthase family 3 (KS3)" evidence="8">
    <location>
        <begin position="390"/>
        <end position="816"/>
    </location>
</feature>
<dbReference type="InterPro" id="IPR014031">
    <property type="entry name" value="Ketoacyl_synth_C"/>
</dbReference>
<dbReference type="InterPro" id="IPR029058">
    <property type="entry name" value="AB_hydrolase_fold"/>
</dbReference>
<dbReference type="Gene3D" id="3.40.50.1820">
    <property type="entry name" value="alpha/beta hydrolase"/>
    <property type="match status" value="1"/>
</dbReference>
<dbReference type="InterPro" id="IPR014030">
    <property type="entry name" value="Ketoacyl_synth_N"/>
</dbReference>
<dbReference type="PROSITE" id="PS52004">
    <property type="entry name" value="KS3_2"/>
    <property type="match status" value="1"/>
</dbReference>
<dbReference type="InterPro" id="IPR050091">
    <property type="entry name" value="PKS_NRPS_Biosynth_Enz"/>
</dbReference>
<dbReference type="Pfam" id="PF21089">
    <property type="entry name" value="PKS_DH_N"/>
    <property type="match status" value="1"/>
</dbReference>
<comment type="pathway">
    <text evidence="1">Secondary metabolite biosynthesis.</text>
</comment>
<evidence type="ECO:0000256" key="2">
    <source>
        <dbReference type="ARBA" id="ARBA00022450"/>
    </source>
</evidence>
<dbReference type="SUPFAM" id="SSF53901">
    <property type="entry name" value="Thiolase-like"/>
    <property type="match status" value="1"/>
</dbReference>
<dbReference type="Gene3D" id="3.40.47.10">
    <property type="match status" value="1"/>
</dbReference>
<keyword evidence="11" id="KW-1185">Reference proteome</keyword>
<feature type="active site" description="Proton donor; for dehydratase activity" evidence="6">
    <location>
        <position position="1514"/>
    </location>
</feature>
<dbReference type="EMBL" id="KN817570">
    <property type="protein sequence ID" value="KJA20168.1"/>
    <property type="molecule type" value="Genomic_DNA"/>
</dbReference>
<dbReference type="InterPro" id="IPR049552">
    <property type="entry name" value="PKS_DH_N"/>
</dbReference>
<dbReference type="Pfam" id="PF02801">
    <property type="entry name" value="Ketoacyl-synt_C"/>
    <property type="match status" value="1"/>
</dbReference>
<dbReference type="GO" id="GO:0004312">
    <property type="term" value="F:fatty acid synthase activity"/>
    <property type="evidence" value="ECO:0007669"/>
    <property type="project" value="TreeGrafter"/>
</dbReference>
<dbReference type="SUPFAM" id="SSF53474">
    <property type="entry name" value="alpha/beta-Hydrolases"/>
    <property type="match status" value="1"/>
</dbReference>
<dbReference type="SUPFAM" id="SSF55048">
    <property type="entry name" value="Probable ACP-binding domain of malonyl-CoA ACP transacylase"/>
    <property type="match status" value="1"/>
</dbReference>
<dbReference type="Pfam" id="PF00698">
    <property type="entry name" value="Acyl_transf_1"/>
    <property type="match status" value="1"/>
</dbReference>
<dbReference type="InterPro" id="IPR016035">
    <property type="entry name" value="Acyl_Trfase/lysoPLipase"/>
</dbReference>
<dbReference type="InterPro" id="IPR049900">
    <property type="entry name" value="PKS_mFAS_DH"/>
</dbReference>
<evidence type="ECO:0000256" key="1">
    <source>
        <dbReference type="ARBA" id="ARBA00005179"/>
    </source>
</evidence>
<organism evidence="10 11">
    <name type="scientific">Hypholoma sublateritium (strain FD-334 SS-4)</name>
    <dbReference type="NCBI Taxonomy" id="945553"/>
    <lineage>
        <taxon>Eukaryota</taxon>
        <taxon>Fungi</taxon>
        <taxon>Dikarya</taxon>
        <taxon>Basidiomycota</taxon>
        <taxon>Agaricomycotina</taxon>
        <taxon>Agaricomycetes</taxon>
        <taxon>Agaricomycetidae</taxon>
        <taxon>Agaricales</taxon>
        <taxon>Agaricineae</taxon>
        <taxon>Strophariaceae</taxon>
        <taxon>Hypholoma</taxon>
    </lineage>
</organism>
<evidence type="ECO:0000256" key="4">
    <source>
        <dbReference type="ARBA" id="ARBA00022679"/>
    </source>
</evidence>
<feature type="region of interest" description="C-terminal hotdog fold" evidence="6">
    <location>
        <begin position="1452"/>
        <end position="1604"/>
    </location>
</feature>
<feature type="domain" description="Carrier" evidence="7">
    <location>
        <begin position="1633"/>
        <end position="1708"/>
    </location>
</feature>
<name>A0A0D2MA14_HYPSF</name>
<dbReference type="InterPro" id="IPR016039">
    <property type="entry name" value="Thiolase-like"/>
</dbReference>
<sequence length="2095" mass="230632">MDPSVFIPMFGGLGVGCFDDYKKSTALVTSPSAIVLLDACYATFHNELASLSPNELMDVDICASDFKNKNCILFLVNERHRDNPALTGSTLTLIQCLSYLEYVEGWISTQVSQHSFAAILESNAVNKTGVLGFSSGIISACVVATSPSIPSFILNAVEAYRLALWIGIRSQIYRINLLRSHTLQRPRQQGSWALMLRGLKVDDLLRLLNFFLKPFGLDHITIAAIITEERITVSGNPYHLNSFTKSLPEEVVICPINVNTLYHRADLDVVRHTVLIDIASRDIHFPVLTDIITPIRSTFDGELIFNDDQGPNTLVERVVDMVLIHPVKWDILVERSAANFAEESIIKFLNIGLGPSLMKRVEFAYHNLGHSCQVIDVFENVTAAKPNIKQEPVAIIGMAVNMPGAPTVSRLWDLLECGGNTLSMIPEDRFNLSVHKMSAVPGRALKASTGNFIDGIGDFDHRFFNISAREARCMDPQQRILLQVGYQALENAGYVPNTTSTFNPDTFGCFIGAATHDYAHNLRNDIDIYYSTGTLTAFLSGRLSYCLNLSGPSIVFDTACSSSTVAIHQAVRALMNQDCHAALAGGVNVISSPDMFIGLEKGHFLSPTGQCKSFDAQADGYSRSEGCGVFVLKRLADALAENDQILGVIRGSEINQSGTAQSITHPHIPTQEALFRQLLSCSEFNSNSVSLVEAHGTGTQAGDTSELESIRRVLAVDRTSDNPLHVTSIKANIGHLEAASGCASLAKVLLMFQHKVIPQQISLKTLNPKIARLDIDNIIINTKNTPWSISERRSSRVALINNFGAAGSNAALLVEEYVQVQANSQCLSTSAVPYVFGLSAKDESSLNSLRSDFIQWLQKPENRDISLIDLAYTATARRQVYRYRLAHAASSQHELIKKLTDSPIFDANQSSPVVFVFSGQGSQYRGMGRSLYESCPLFKRHIDECEFILTASGFCGILSMIIGHETERPLAASGSDEQQSAIFALEYALAQLWLSWGIKPVAVMGHSLGEYAGLVIAGVISLKDALLIIATRARLVLKKCAKLTTGMVAISLSAEVVQTLLNAERCFVDLSIACLNSPRECVVSGPLSAIRRFVQHIDSENPAKTTQLDALYGYHSSAMSAITDDLLMMSQELKTNPTRLPFISAALGKIIMPGDETFPPRDYFARHCVGPVRFTGAVESYAESPIFCKSAVYLEVGPHPTVLGLLRSFPALSGAKFVGSLSKCQESSESLPIALAILYVSNCSVNWRDTFRDMGYATCINLPSYPFTCRNFWTPYVEDSISSSLLPRRIKYSLLGNWSQYPDKGVDRTAIFETALEDIQYYIKGHRVGGIPLCPASVYLELAYAGIHISFEYLTLPSDHDNFVLRQLYFLNPLTWQSTGEDTYVELSISVGALKGAFFVKSRASEAVVKTIHAKGTYDILPISETRKFLASFQPLVERSIDNLLHPKNGNTADTFSARTTYEVIFPRVVEYSKAFHTLRSLIISSDGMEATAVMQLGPTCEGGQFVVDPLFLDSLLHIAGFLSNLQGDLEDAYICNEIGAIHVLPSYFVDRTASFTVYCKISNLSSRNCITGETYARKSGSDKSLVAYLEGIRFQRVPLSGLKAGLATISGRHPSLVPPLQSVTGDAVVCFNPSKDAIYNIIARVCEMEPEDILLDHHFDQLGIDSLMREELSYELSKAFPAFAYNSQELSRCNIVKDLVDIILAASVSTIAPQKNHLFTKSPRTPISLAPHHLSSSATLVHHWDNTSSPVRRILANVLDMDEGTINDDSELDHIGLDSFASMEALHVLQHEYNLEAPRNVFSGSRTVRDVEYQILKLEPSYLPSTSPGCSIPGRLTQNPFGKMCDALSVNKPLSLLQAVSSKLPPLILIHDGSGLTISYERLASLGRRVWAISNPRFSTSGPWSSVVEMARFYAELIFNEIEGPLIVGGWSFGGVIAFEISRQLRQRSIEIRGVILIDAPNPSIHVPLSLSLIDQVLSKAENLDAELHKLCKTQFLINTQLLDEYSPPQVQTNEPTCLVFLRSTEPYIAPNREHVPTWLSDRSDPDRITTGWNDTSYGRLIKTLDIPGHHFEAFNRQNVSALLSCYTNDDETE</sequence>
<dbReference type="InterPro" id="IPR018201">
    <property type="entry name" value="Ketoacyl_synth_AS"/>
</dbReference>
<keyword evidence="5" id="KW-0843">Virulence</keyword>
<dbReference type="GO" id="GO:0004315">
    <property type="term" value="F:3-oxoacyl-[acyl-carrier-protein] synthase activity"/>
    <property type="evidence" value="ECO:0007669"/>
    <property type="project" value="InterPro"/>
</dbReference>
<keyword evidence="4" id="KW-0808">Transferase</keyword>
<dbReference type="Pfam" id="PF14765">
    <property type="entry name" value="PS-DH"/>
    <property type="match status" value="1"/>
</dbReference>
<dbReference type="InterPro" id="IPR001031">
    <property type="entry name" value="Thioesterase"/>
</dbReference>
<reference evidence="11" key="1">
    <citation type="submission" date="2014-04" db="EMBL/GenBank/DDBJ databases">
        <title>Evolutionary Origins and Diversification of the Mycorrhizal Mutualists.</title>
        <authorList>
            <consortium name="DOE Joint Genome Institute"/>
            <consortium name="Mycorrhizal Genomics Consortium"/>
            <person name="Kohler A."/>
            <person name="Kuo A."/>
            <person name="Nagy L.G."/>
            <person name="Floudas D."/>
            <person name="Copeland A."/>
            <person name="Barry K.W."/>
            <person name="Cichocki N."/>
            <person name="Veneault-Fourrey C."/>
            <person name="LaButti K."/>
            <person name="Lindquist E.A."/>
            <person name="Lipzen A."/>
            <person name="Lundell T."/>
            <person name="Morin E."/>
            <person name="Murat C."/>
            <person name="Riley R."/>
            <person name="Ohm R."/>
            <person name="Sun H."/>
            <person name="Tunlid A."/>
            <person name="Henrissat B."/>
            <person name="Grigoriev I.V."/>
            <person name="Hibbett D.S."/>
            <person name="Martin F."/>
        </authorList>
    </citation>
    <scope>NUCLEOTIDE SEQUENCE [LARGE SCALE GENOMIC DNA]</scope>
    <source>
        <strain evidence="11">FD-334 SS-4</strain>
    </source>
</reference>
<dbReference type="InterPro" id="IPR036736">
    <property type="entry name" value="ACP-like_sf"/>
</dbReference>
<dbReference type="InterPro" id="IPR001227">
    <property type="entry name" value="Ac_transferase_dom_sf"/>
</dbReference>
<dbReference type="Pfam" id="PF16073">
    <property type="entry name" value="SAT"/>
    <property type="match status" value="1"/>
</dbReference>
<keyword evidence="3" id="KW-0597">Phosphoprotein</keyword>
<evidence type="ECO:0000256" key="3">
    <source>
        <dbReference type="ARBA" id="ARBA00022553"/>
    </source>
</evidence>
<dbReference type="PROSITE" id="PS50075">
    <property type="entry name" value="CARRIER"/>
    <property type="match status" value="2"/>
</dbReference>
<evidence type="ECO:0000259" key="9">
    <source>
        <dbReference type="PROSITE" id="PS52019"/>
    </source>
</evidence>
<dbReference type="PANTHER" id="PTHR43775">
    <property type="entry name" value="FATTY ACID SYNTHASE"/>
    <property type="match status" value="1"/>
</dbReference>
<dbReference type="PROSITE" id="PS52019">
    <property type="entry name" value="PKS_MFAS_DH"/>
    <property type="match status" value="1"/>
</dbReference>
<dbReference type="Gene3D" id="1.10.1200.10">
    <property type="entry name" value="ACP-like"/>
    <property type="match status" value="2"/>
</dbReference>
<dbReference type="SMART" id="SM00827">
    <property type="entry name" value="PKS_AT"/>
    <property type="match status" value="1"/>
</dbReference>
<dbReference type="GO" id="GO:0044550">
    <property type="term" value="P:secondary metabolite biosynthetic process"/>
    <property type="evidence" value="ECO:0007669"/>
    <property type="project" value="TreeGrafter"/>
</dbReference>
<dbReference type="InterPro" id="IPR049551">
    <property type="entry name" value="PKS_DH_C"/>
</dbReference>
<evidence type="ECO:0000256" key="5">
    <source>
        <dbReference type="ARBA" id="ARBA00023026"/>
    </source>
</evidence>
<dbReference type="InterPro" id="IPR020841">
    <property type="entry name" value="PKS_Beta-ketoAc_synthase_dom"/>
</dbReference>
<gene>
    <name evidence="10" type="primary">pks1</name>
    <name evidence="10" type="ORF">HYPSUDRAFT_142679</name>
</gene>
<dbReference type="Pfam" id="PF00109">
    <property type="entry name" value="ketoacyl-synt"/>
    <property type="match status" value="1"/>
</dbReference>
<evidence type="ECO:0000256" key="6">
    <source>
        <dbReference type="PROSITE-ProRule" id="PRU01363"/>
    </source>
</evidence>
<dbReference type="InterPro" id="IPR032088">
    <property type="entry name" value="SAT"/>
</dbReference>
<dbReference type="SUPFAM" id="SSF47336">
    <property type="entry name" value="ACP-like"/>
    <property type="match status" value="2"/>
</dbReference>
<dbReference type="Gene3D" id="3.40.366.10">
    <property type="entry name" value="Malonyl-Coenzyme A Acyl Carrier Protein, domain 2"/>
    <property type="match status" value="3"/>
</dbReference>
<keyword evidence="2" id="KW-0596">Phosphopantetheine</keyword>
<feature type="region of interest" description="N-terminal hotdog fold" evidence="6">
    <location>
        <begin position="1292"/>
        <end position="1425"/>
    </location>
</feature>
<dbReference type="InterPro" id="IPR014043">
    <property type="entry name" value="Acyl_transferase_dom"/>
</dbReference>
<dbReference type="GO" id="GO:0006633">
    <property type="term" value="P:fatty acid biosynthetic process"/>
    <property type="evidence" value="ECO:0007669"/>
    <property type="project" value="InterPro"/>
</dbReference>
<dbReference type="Pfam" id="PF00975">
    <property type="entry name" value="Thioesterase"/>
    <property type="match status" value="1"/>
</dbReference>
<dbReference type="Pfam" id="PF00550">
    <property type="entry name" value="PP-binding"/>
    <property type="match status" value="2"/>
</dbReference>
<dbReference type="InterPro" id="IPR016036">
    <property type="entry name" value="Malonyl_transacylase_ACP-bd"/>
</dbReference>